<reference evidence="8" key="1">
    <citation type="journal article" date="2021" name="PeerJ">
        <title>Extensive microbial diversity within the chicken gut microbiome revealed by metagenomics and culture.</title>
        <authorList>
            <person name="Gilroy R."/>
            <person name="Ravi A."/>
            <person name="Getino M."/>
            <person name="Pursley I."/>
            <person name="Horton D.L."/>
            <person name="Alikhan N.F."/>
            <person name="Baker D."/>
            <person name="Gharbi K."/>
            <person name="Hall N."/>
            <person name="Watson M."/>
            <person name="Adriaenssens E.M."/>
            <person name="Foster-Nyarko E."/>
            <person name="Jarju S."/>
            <person name="Secka A."/>
            <person name="Antonio M."/>
            <person name="Oren A."/>
            <person name="Chaudhuri R.R."/>
            <person name="La Ragione R."/>
            <person name="Hildebrand F."/>
            <person name="Pallen M.J."/>
        </authorList>
    </citation>
    <scope>NUCLEOTIDE SEQUENCE</scope>
    <source>
        <strain evidence="8">ChiHjej11B10-19426</strain>
    </source>
</reference>
<dbReference type="InterPro" id="IPR005151">
    <property type="entry name" value="Tail-specific_protease"/>
</dbReference>
<dbReference type="CDD" id="cd06782">
    <property type="entry name" value="cpPDZ_CPP-like"/>
    <property type="match status" value="1"/>
</dbReference>
<dbReference type="Gene3D" id="3.30.750.44">
    <property type="match status" value="1"/>
</dbReference>
<dbReference type="Pfam" id="PF03572">
    <property type="entry name" value="Peptidase_S41"/>
    <property type="match status" value="1"/>
</dbReference>
<dbReference type="GO" id="GO:0004175">
    <property type="term" value="F:endopeptidase activity"/>
    <property type="evidence" value="ECO:0007669"/>
    <property type="project" value="TreeGrafter"/>
</dbReference>
<evidence type="ECO:0000256" key="2">
    <source>
        <dbReference type="ARBA" id="ARBA00022670"/>
    </source>
</evidence>
<dbReference type="PANTHER" id="PTHR32060">
    <property type="entry name" value="TAIL-SPECIFIC PROTEASE"/>
    <property type="match status" value="1"/>
</dbReference>
<dbReference type="Proteomes" id="UP000824014">
    <property type="component" value="Unassembled WGS sequence"/>
</dbReference>
<dbReference type="NCBIfam" id="TIGR00225">
    <property type="entry name" value="prc"/>
    <property type="match status" value="1"/>
</dbReference>
<gene>
    <name evidence="8" type="ORF">H9816_01690</name>
</gene>
<proteinExistence type="inferred from homology"/>
<dbReference type="SMART" id="SM00228">
    <property type="entry name" value="PDZ"/>
    <property type="match status" value="1"/>
</dbReference>
<dbReference type="PANTHER" id="PTHR32060:SF30">
    <property type="entry name" value="CARBOXY-TERMINAL PROCESSING PROTEASE CTPA"/>
    <property type="match status" value="1"/>
</dbReference>
<dbReference type="Pfam" id="PF13180">
    <property type="entry name" value="PDZ_2"/>
    <property type="match status" value="1"/>
</dbReference>
<keyword evidence="4 5" id="KW-0720">Serine protease</keyword>
<organism evidence="8 9">
    <name type="scientific">Candidatus Tidjanibacter faecipullorum</name>
    <dbReference type="NCBI Taxonomy" id="2838766"/>
    <lineage>
        <taxon>Bacteria</taxon>
        <taxon>Pseudomonadati</taxon>
        <taxon>Bacteroidota</taxon>
        <taxon>Bacteroidia</taxon>
        <taxon>Bacteroidales</taxon>
        <taxon>Rikenellaceae</taxon>
        <taxon>Tidjanibacter</taxon>
    </lineage>
</organism>
<dbReference type="GO" id="GO:0007165">
    <property type="term" value="P:signal transduction"/>
    <property type="evidence" value="ECO:0007669"/>
    <property type="project" value="TreeGrafter"/>
</dbReference>
<evidence type="ECO:0000256" key="6">
    <source>
        <dbReference type="SAM" id="Phobius"/>
    </source>
</evidence>
<dbReference type="SUPFAM" id="SSF50156">
    <property type="entry name" value="PDZ domain-like"/>
    <property type="match status" value="1"/>
</dbReference>
<feature type="domain" description="PDZ" evidence="7">
    <location>
        <begin position="96"/>
        <end position="166"/>
    </location>
</feature>
<protein>
    <submittedName>
        <fullName evidence="8">S41 family peptidase</fullName>
    </submittedName>
</protein>
<dbReference type="InterPro" id="IPR036034">
    <property type="entry name" value="PDZ_sf"/>
</dbReference>
<dbReference type="Gene3D" id="3.90.226.10">
    <property type="entry name" value="2-enoyl-CoA Hydratase, Chain A, domain 1"/>
    <property type="match status" value="1"/>
</dbReference>
<evidence type="ECO:0000313" key="9">
    <source>
        <dbReference type="Proteomes" id="UP000824014"/>
    </source>
</evidence>
<keyword evidence="6" id="KW-0812">Transmembrane</keyword>
<feature type="transmembrane region" description="Helical" evidence="6">
    <location>
        <begin position="12"/>
        <end position="31"/>
    </location>
</feature>
<comment type="caution">
    <text evidence="8">The sequence shown here is derived from an EMBL/GenBank/DDBJ whole genome shotgun (WGS) entry which is preliminary data.</text>
</comment>
<dbReference type="Gene3D" id="2.30.42.10">
    <property type="match status" value="1"/>
</dbReference>
<dbReference type="SUPFAM" id="SSF52096">
    <property type="entry name" value="ClpP/crotonase"/>
    <property type="match status" value="1"/>
</dbReference>
<accession>A0A9D2DCL2</accession>
<dbReference type="EMBL" id="DXCC01000004">
    <property type="protein sequence ID" value="HIZ14615.1"/>
    <property type="molecule type" value="Genomic_DNA"/>
</dbReference>
<sequence>MDNQSKHGIFSSLLIVLALLVGIVVGLIISYNNTQARLLHLAEQMNAPASKIDMALSLIDRYYVDSVATDSLVEQLLPDLMWYLDPHSVYIPASELNALNEPLDGEFDGIGVMFNMATDTIVVLNVIPQGPSQKAGIQNGDRIIRINDSLVAGRQLPIDSVMKMLRGKRGTKVQLAVQRQHAPDLLPITVTRGKVPVRSVDAACMLTPDVGFLRITNFSQHTHDEMMTALNGLRKRGMTKLILDLRGNSGGYFGQAILMANEFLPTDRLIVYTEDRDGNRMEEYSDGRGHYQDVALAVLIDEQSASSSEIFAGALQDNDRATIVGRRSFGKGLVQQQIPFPDGSAIRLTTARYYTPTGRSIQKPYTGADEEYDYDLYNRYLHNELFSADSIRFNDSLRYVTPGGRVVYGGGGIMPDEFVPLDTTAMSDYYLDVAGRNLIYRYTMDFSDRHRAVINAVRTVGDLNALLAQEDILNDFVAFAERNGVAPAPDEIRQSETLLRALLRGLIGRNTPLEEAGFYVNYYVADPTILRALDCFGEPRS</sequence>
<dbReference type="GO" id="GO:0006508">
    <property type="term" value="P:proteolysis"/>
    <property type="evidence" value="ECO:0007669"/>
    <property type="project" value="UniProtKB-KW"/>
</dbReference>
<dbReference type="AlphaFoldDB" id="A0A9D2DCL2"/>
<reference evidence="8" key="2">
    <citation type="submission" date="2021-04" db="EMBL/GenBank/DDBJ databases">
        <authorList>
            <person name="Gilroy R."/>
        </authorList>
    </citation>
    <scope>NUCLEOTIDE SEQUENCE</scope>
    <source>
        <strain evidence="8">ChiHjej11B10-19426</strain>
    </source>
</reference>
<keyword evidence="2 5" id="KW-0645">Protease</keyword>
<dbReference type="SMART" id="SM00245">
    <property type="entry name" value="TSPc"/>
    <property type="match status" value="1"/>
</dbReference>
<evidence type="ECO:0000313" key="8">
    <source>
        <dbReference type="EMBL" id="HIZ14615.1"/>
    </source>
</evidence>
<dbReference type="PROSITE" id="PS50106">
    <property type="entry name" value="PDZ"/>
    <property type="match status" value="1"/>
</dbReference>
<dbReference type="GO" id="GO:0008236">
    <property type="term" value="F:serine-type peptidase activity"/>
    <property type="evidence" value="ECO:0007669"/>
    <property type="project" value="UniProtKB-KW"/>
</dbReference>
<evidence type="ECO:0000259" key="7">
    <source>
        <dbReference type="PROSITE" id="PS50106"/>
    </source>
</evidence>
<evidence type="ECO:0000256" key="1">
    <source>
        <dbReference type="ARBA" id="ARBA00009179"/>
    </source>
</evidence>
<dbReference type="InterPro" id="IPR001478">
    <property type="entry name" value="PDZ"/>
</dbReference>
<dbReference type="GO" id="GO:0030288">
    <property type="term" value="C:outer membrane-bounded periplasmic space"/>
    <property type="evidence" value="ECO:0007669"/>
    <property type="project" value="TreeGrafter"/>
</dbReference>
<name>A0A9D2DCL2_9BACT</name>
<evidence type="ECO:0000256" key="4">
    <source>
        <dbReference type="ARBA" id="ARBA00022825"/>
    </source>
</evidence>
<keyword evidence="6" id="KW-0472">Membrane</keyword>
<evidence type="ECO:0000256" key="5">
    <source>
        <dbReference type="RuleBase" id="RU004404"/>
    </source>
</evidence>
<keyword evidence="3 5" id="KW-0378">Hydrolase</keyword>
<evidence type="ECO:0000256" key="3">
    <source>
        <dbReference type="ARBA" id="ARBA00022801"/>
    </source>
</evidence>
<dbReference type="CDD" id="cd07560">
    <property type="entry name" value="Peptidase_S41_CPP"/>
    <property type="match status" value="1"/>
</dbReference>
<dbReference type="InterPro" id="IPR029045">
    <property type="entry name" value="ClpP/crotonase-like_dom_sf"/>
</dbReference>
<keyword evidence="6" id="KW-1133">Transmembrane helix</keyword>
<comment type="similarity">
    <text evidence="1 5">Belongs to the peptidase S41A family.</text>
</comment>
<dbReference type="InterPro" id="IPR004447">
    <property type="entry name" value="Peptidase_S41A"/>
</dbReference>